<name>A0A1Y1V8J8_9FUNG</name>
<reference evidence="1 2" key="2">
    <citation type="submission" date="2016-08" db="EMBL/GenBank/DDBJ databases">
        <title>Pervasive Adenine N6-methylation of Active Genes in Fungi.</title>
        <authorList>
            <consortium name="DOE Joint Genome Institute"/>
            <person name="Mondo S.J."/>
            <person name="Dannebaum R.O."/>
            <person name="Kuo R.C."/>
            <person name="Labutti K."/>
            <person name="Haridas S."/>
            <person name="Kuo A."/>
            <person name="Salamov A."/>
            <person name="Ahrendt S.R."/>
            <person name="Lipzen A."/>
            <person name="Sullivan W."/>
            <person name="Andreopoulos W.B."/>
            <person name="Clum A."/>
            <person name="Lindquist E."/>
            <person name="Daum C."/>
            <person name="Ramamoorthy G.K."/>
            <person name="Gryganskyi A."/>
            <person name="Culley D."/>
            <person name="Magnuson J.K."/>
            <person name="James T.Y."/>
            <person name="O'Malley M.A."/>
            <person name="Stajich J.E."/>
            <person name="Spatafora J.W."/>
            <person name="Visel A."/>
            <person name="Grigoriev I.V."/>
        </authorList>
    </citation>
    <scope>NUCLEOTIDE SEQUENCE [LARGE SCALE GENOMIC DNA]</scope>
    <source>
        <strain evidence="2">finn</strain>
    </source>
</reference>
<accession>A0A1Y1V8J8</accession>
<dbReference type="AlphaFoldDB" id="A0A1Y1V8J8"/>
<comment type="caution">
    <text evidence="1">The sequence shown here is derived from an EMBL/GenBank/DDBJ whole genome shotgun (WGS) entry which is preliminary data.</text>
</comment>
<evidence type="ECO:0000313" key="1">
    <source>
        <dbReference type="EMBL" id="ORX49731.1"/>
    </source>
</evidence>
<keyword evidence="2" id="KW-1185">Reference proteome</keyword>
<organism evidence="1 2">
    <name type="scientific">Piromyces finnis</name>
    <dbReference type="NCBI Taxonomy" id="1754191"/>
    <lineage>
        <taxon>Eukaryota</taxon>
        <taxon>Fungi</taxon>
        <taxon>Fungi incertae sedis</taxon>
        <taxon>Chytridiomycota</taxon>
        <taxon>Chytridiomycota incertae sedis</taxon>
        <taxon>Neocallimastigomycetes</taxon>
        <taxon>Neocallimastigales</taxon>
        <taxon>Neocallimastigaceae</taxon>
        <taxon>Piromyces</taxon>
    </lineage>
</organism>
<dbReference type="Proteomes" id="UP000193719">
    <property type="component" value="Unassembled WGS sequence"/>
</dbReference>
<dbReference type="EMBL" id="MCFH01000023">
    <property type="protein sequence ID" value="ORX49731.1"/>
    <property type="molecule type" value="Genomic_DNA"/>
</dbReference>
<gene>
    <name evidence="1" type="ORF">BCR36DRAFT_583786</name>
</gene>
<dbReference type="OrthoDB" id="2144984at2759"/>
<proteinExistence type="predicted"/>
<evidence type="ECO:0000313" key="2">
    <source>
        <dbReference type="Proteomes" id="UP000193719"/>
    </source>
</evidence>
<sequence>MFLGVPKLKRRLSINTLTETVNDQVLQCDNLRKKLYQVKKQLNEIHEKVLSEKKQQNDFEVLYKEAQDLIEKTDKRIKENYNMVKQSVELDAKLEANGRDVVSIENKKLNDKIECSKEEFRKFRIEFHDNLKQIKIKLAKYEYYYGYKTEEA</sequence>
<reference evidence="1 2" key="1">
    <citation type="submission" date="2016-08" db="EMBL/GenBank/DDBJ databases">
        <title>Genomes of anaerobic fungi encode conserved fungal cellulosomes for biomass hydrolysis.</title>
        <authorList>
            <consortium name="DOE Joint Genome Institute"/>
            <person name="Haitjema C.H."/>
            <person name="Gilmore S.P."/>
            <person name="Henske J.K."/>
            <person name="Solomon K.V."/>
            <person name="De Groot R."/>
            <person name="Kuo A."/>
            <person name="Mondo S.J."/>
            <person name="Salamov A.A."/>
            <person name="Labutti K."/>
            <person name="Zhao Z."/>
            <person name="Chiniquy J."/>
            <person name="Barry K."/>
            <person name="Brewer H.M."/>
            <person name="Purvine S.O."/>
            <person name="Wright A.T."/>
            <person name="Boxma B."/>
            <person name="Van Alen T."/>
            <person name="Hackstein J.H."/>
            <person name="Baker S.E."/>
            <person name="Grigoriev I.V."/>
            <person name="O'Malley M.A."/>
        </authorList>
    </citation>
    <scope>NUCLEOTIDE SEQUENCE [LARGE SCALE GENOMIC DNA]</scope>
    <source>
        <strain evidence="2">finn</strain>
    </source>
</reference>
<protein>
    <submittedName>
        <fullName evidence="1">Uncharacterized protein</fullName>
    </submittedName>
</protein>